<sequence length="404" mass="45221">MSIVSMESDRGCDSGNMHPPLTLHRHPMCADIIELFQKCHTDHPFGKFFGECTDLKIRLDRCFRKEKEVKRKANFEEMSAAEVKISAAVGFLLLVQFRDNSNLSVSAAAVFPLLLDGKLLLDDKPYSLFGLSKIFSLLPTSVYQMTLPRHISISQLKLQMGGRGLSCPPPKNTESKRISADSKSQSCKSSSLVTNRGKQNDDAGKKRSLFDSKKKNGRQIENGEVDDKVGLPSSGCHCTHTAQKFTSEWVDEEYWNRDNRIDKEQEVDPRFYDRKRLTECGEDQKKGKHCTKGLKLHCSLHSTAAKRGEKISDSAFGYNKQRKRNLSPSKRPSSPVRNTTKHDNHTGKSRKVYDVPLDQIDASQVQKGLAEFNQKLSSASTDLEKAEAQIGVDVHSALNFALSG</sequence>
<gene>
    <name evidence="7" type="ORF">IFM89_020202</name>
</gene>
<keyword evidence="3" id="KW-0496">Mitochondrion</keyword>
<accession>A0A835LNE3</accession>
<feature type="compositionally biased region" description="Low complexity" evidence="6">
    <location>
        <begin position="181"/>
        <end position="191"/>
    </location>
</feature>
<keyword evidence="8" id="KW-1185">Reference proteome</keyword>
<evidence type="ECO:0000256" key="2">
    <source>
        <dbReference type="ARBA" id="ARBA00007347"/>
    </source>
</evidence>
<comment type="caution">
    <text evidence="7">The sequence shown here is derived from an EMBL/GenBank/DDBJ whole genome shotgun (WGS) entry which is preliminary data.</text>
</comment>
<dbReference type="Pfam" id="PF08583">
    <property type="entry name" value="Cmc1"/>
    <property type="match status" value="1"/>
</dbReference>
<evidence type="ECO:0000313" key="7">
    <source>
        <dbReference type="EMBL" id="KAF9601435.1"/>
    </source>
</evidence>
<name>A0A835LNE3_9MAGN</name>
<evidence type="ECO:0000256" key="5">
    <source>
        <dbReference type="ARBA" id="ARBA00040975"/>
    </source>
</evidence>
<dbReference type="PANTHER" id="PTHR22977">
    <property type="entry name" value="COX ASSEMBLY MITOCHONDRIAL PROTEIN"/>
    <property type="match status" value="1"/>
</dbReference>
<protein>
    <recommendedName>
        <fullName evidence="5">COX assembly mitochondrial protein 2 homolog</fullName>
    </recommendedName>
</protein>
<dbReference type="OrthoDB" id="532630at2759"/>
<dbReference type="PANTHER" id="PTHR22977:SF1">
    <property type="entry name" value="COX ASSEMBLY MITOCHONDRIAL PROTEIN 2 HOMOLOG"/>
    <property type="match status" value="1"/>
</dbReference>
<dbReference type="EMBL" id="JADFTS010000006">
    <property type="protein sequence ID" value="KAF9601435.1"/>
    <property type="molecule type" value="Genomic_DNA"/>
</dbReference>
<comment type="subcellular location">
    <subcellularLocation>
        <location evidence="1">Mitochondrion</location>
    </subcellularLocation>
</comment>
<reference evidence="7 8" key="1">
    <citation type="submission" date="2020-10" db="EMBL/GenBank/DDBJ databases">
        <title>The Coptis chinensis genome and diversification of protoberbering-type alkaloids.</title>
        <authorList>
            <person name="Wang B."/>
            <person name="Shu S."/>
            <person name="Song C."/>
            <person name="Liu Y."/>
        </authorList>
    </citation>
    <scope>NUCLEOTIDE SEQUENCE [LARGE SCALE GENOMIC DNA]</scope>
    <source>
        <strain evidence="7">HL-2020</strain>
        <tissue evidence="7">Leaf</tissue>
    </source>
</reference>
<evidence type="ECO:0000256" key="6">
    <source>
        <dbReference type="SAM" id="MobiDB-lite"/>
    </source>
</evidence>
<dbReference type="AlphaFoldDB" id="A0A835LNE3"/>
<dbReference type="Gene3D" id="1.20.5.440">
    <property type="entry name" value="ATP synthase delta/epsilon subunit, C-terminal domain"/>
    <property type="match status" value="1"/>
</dbReference>
<keyword evidence="4" id="KW-1015">Disulfide bond</keyword>
<evidence type="ECO:0000256" key="4">
    <source>
        <dbReference type="ARBA" id="ARBA00023157"/>
    </source>
</evidence>
<dbReference type="Proteomes" id="UP000631114">
    <property type="component" value="Unassembled WGS sequence"/>
</dbReference>
<evidence type="ECO:0000313" key="8">
    <source>
        <dbReference type="Proteomes" id="UP000631114"/>
    </source>
</evidence>
<feature type="region of interest" description="Disordered" evidence="6">
    <location>
        <begin position="311"/>
        <end position="353"/>
    </location>
</feature>
<organism evidence="7 8">
    <name type="scientific">Coptis chinensis</name>
    <dbReference type="NCBI Taxonomy" id="261450"/>
    <lineage>
        <taxon>Eukaryota</taxon>
        <taxon>Viridiplantae</taxon>
        <taxon>Streptophyta</taxon>
        <taxon>Embryophyta</taxon>
        <taxon>Tracheophyta</taxon>
        <taxon>Spermatophyta</taxon>
        <taxon>Magnoliopsida</taxon>
        <taxon>Ranunculales</taxon>
        <taxon>Ranunculaceae</taxon>
        <taxon>Coptidoideae</taxon>
        <taxon>Coptis</taxon>
    </lineage>
</organism>
<dbReference type="GO" id="GO:0005739">
    <property type="term" value="C:mitochondrion"/>
    <property type="evidence" value="ECO:0007669"/>
    <property type="project" value="UniProtKB-SubCell"/>
</dbReference>
<evidence type="ECO:0000256" key="1">
    <source>
        <dbReference type="ARBA" id="ARBA00004173"/>
    </source>
</evidence>
<evidence type="ECO:0000256" key="3">
    <source>
        <dbReference type="ARBA" id="ARBA00023128"/>
    </source>
</evidence>
<feature type="compositionally biased region" description="Polar residues" evidence="6">
    <location>
        <begin position="326"/>
        <end position="338"/>
    </location>
</feature>
<feature type="region of interest" description="Disordered" evidence="6">
    <location>
        <begin position="162"/>
        <end position="216"/>
    </location>
</feature>
<dbReference type="InterPro" id="IPR013892">
    <property type="entry name" value="Cyt_c_biogenesis_Cmc1-like"/>
</dbReference>
<feature type="compositionally biased region" description="Basic and acidic residues" evidence="6">
    <location>
        <begin position="198"/>
        <end position="214"/>
    </location>
</feature>
<proteinExistence type="inferred from homology"/>
<comment type="similarity">
    <text evidence="2">Belongs to the CMC family.</text>
</comment>
<dbReference type="PROSITE" id="PS51808">
    <property type="entry name" value="CHCH"/>
    <property type="match status" value="1"/>
</dbReference>